<accession>A0A9X1L1T7</accession>
<keyword evidence="5" id="KW-1185">Reference proteome</keyword>
<dbReference type="EMBL" id="JAIXNE010000004">
    <property type="protein sequence ID" value="MCA6077401.1"/>
    <property type="molecule type" value="Genomic_DNA"/>
</dbReference>
<dbReference type="EMBL" id="JAIXNE010000002">
    <property type="protein sequence ID" value="MCA6075096.1"/>
    <property type="molecule type" value="Genomic_DNA"/>
</dbReference>
<feature type="transmembrane region" description="Helical" evidence="1">
    <location>
        <begin position="21"/>
        <end position="42"/>
    </location>
</feature>
<name>A0A9X1L1T7_9BACT</name>
<organism evidence="4 5">
    <name type="scientific">Fulvivirga sedimenti</name>
    <dbReference type="NCBI Taxonomy" id="2879465"/>
    <lineage>
        <taxon>Bacteria</taxon>
        <taxon>Pseudomonadati</taxon>
        <taxon>Bacteroidota</taxon>
        <taxon>Cytophagia</taxon>
        <taxon>Cytophagales</taxon>
        <taxon>Fulvivirgaceae</taxon>
        <taxon>Fulvivirga</taxon>
    </lineage>
</organism>
<comment type="caution">
    <text evidence="4">The sequence shown here is derived from an EMBL/GenBank/DDBJ whole genome shotgun (WGS) entry which is preliminary data.</text>
</comment>
<evidence type="ECO:0000313" key="4">
    <source>
        <dbReference type="EMBL" id="MCA6077401.1"/>
    </source>
</evidence>
<evidence type="ECO:0000256" key="1">
    <source>
        <dbReference type="SAM" id="Phobius"/>
    </source>
</evidence>
<dbReference type="RefSeq" id="WP_225698202.1">
    <property type="nucleotide sequence ID" value="NZ_JAIXNE010000002.1"/>
</dbReference>
<dbReference type="EMBL" id="JAIXNE010000003">
    <property type="protein sequence ID" value="MCA6076273.1"/>
    <property type="molecule type" value="Genomic_DNA"/>
</dbReference>
<protein>
    <submittedName>
        <fullName evidence="4">Uncharacterized protein</fullName>
    </submittedName>
</protein>
<dbReference type="Proteomes" id="UP001139409">
    <property type="component" value="Unassembled WGS sequence"/>
</dbReference>
<dbReference type="AlphaFoldDB" id="A0A9X1L1T7"/>
<sequence length="269" mass="30614">MLKLFRKDRLKLLSENRISKYLVYATGEIILVVIGILIALQINSMYAESVRLAAGNQARNRLAQDLRSDQEIYAIRTRYFMEALAFGEKALPLLNGDPEALNDPWESVYAAYQASQIWPFRPKDQTYVELQNAGNLDLIGGPLVQDVMASYYKDAQEEIGITFGGPDFYRKMIRERTPWRIQRYIWENCYSFEQVANTATNISESAKYLPACPPPPNSDDVLRTAQALSGDPELANALRGRLAELHVTLSYIRNRQAEVDSLLIMVRNN</sequence>
<keyword evidence="1" id="KW-0812">Transmembrane</keyword>
<keyword evidence="1" id="KW-1133">Transmembrane helix</keyword>
<reference evidence="4" key="1">
    <citation type="submission" date="2021-09" db="EMBL/GenBank/DDBJ databases">
        <title>Fulvivirga sp. isolated from coastal sediment.</title>
        <authorList>
            <person name="Yu H."/>
        </authorList>
    </citation>
    <scope>NUCLEOTIDE SEQUENCE</scope>
    <source>
        <strain evidence="4">1062</strain>
    </source>
</reference>
<evidence type="ECO:0000313" key="3">
    <source>
        <dbReference type="EMBL" id="MCA6076273.1"/>
    </source>
</evidence>
<keyword evidence="1" id="KW-0472">Membrane</keyword>
<proteinExistence type="predicted"/>
<evidence type="ECO:0000313" key="2">
    <source>
        <dbReference type="EMBL" id="MCA6075096.1"/>
    </source>
</evidence>
<evidence type="ECO:0000313" key="5">
    <source>
        <dbReference type="Proteomes" id="UP001139409"/>
    </source>
</evidence>
<gene>
    <name evidence="2" type="ORF">LDX50_09455</name>
    <name evidence="3" type="ORF">LDX50_15425</name>
    <name evidence="4" type="ORF">LDX50_21145</name>
</gene>